<accession>A0A9X9LVI3</accession>
<name>A0A9X9LVI3_GULGU</name>
<evidence type="ECO:0000313" key="2">
    <source>
        <dbReference type="Proteomes" id="UP000269945"/>
    </source>
</evidence>
<proteinExistence type="predicted"/>
<dbReference type="EMBL" id="CYRY02021427">
    <property type="protein sequence ID" value="VCW97339.1"/>
    <property type="molecule type" value="Genomic_DNA"/>
</dbReference>
<gene>
    <name evidence="1" type="ORF">BN2614_LOCUS1</name>
</gene>
<comment type="caution">
    <text evidence="1">The sequence shown here is derived from an EMBL/GenBank/DDBJ whole genome shotgun (WGS) entry which is preliminary data.</text>
</comment>
<dbReference type="Proteomes" id="UP000269945">
    <property type="component" value="Unassembled WGS sequence"/>
</dbReference>
<sequence>MMMKGYNPNKSATINQLLNSPDELFHGPDPGFEFGLQRMYLH</sequence>
<organism evidence="1 2">
    <name type="scientific">Gulo gulo</name>
    <name type="common">Wolverine</name>
    <name type="synonym">Gluton</name>
    <dbReference type="NCBI Taxonomy" id="48420"/>
    <lineage>
        <taxon>Eukaryota</taxon>
        <taxon>Metazoa</taxon>
        <taxon>Chordata</taxon>
        <taxon>Craniata</taxon>
        <taxon>Vertebrata</taxon>
        <taxon>Euteleostomi</taxon>
        <taxon>Mammalia</taxon>
        <taxon>Eutheria</taxon>
        <taxon>Laurasiatheria</taxon>
        <taxon>Carnivora</taxon>
        <taxon>Caniformia</taxon>
        <taxon>Musteloidea</taxon>
        <taxon>Mustelidae</taxon>
        <taxon>Guloninae</taxon>
        <taxon>Gulo</taxon>
    </lineage>
</organism>
<protein>
    <submittedName>
        <fullName evidence="1">Uncharacterized protein</fullName>
    </submittedName>
</protein>
<reference evidence="1 2" key="1">
    <citation type="submission" date="2018-10" db="EMBL/GenBank/DDBJ databases">
        <authorList>
            <person name="Ekblom R."/>
            <person name="Jareborg N."/>
        </authorList>
    </citation>
    <scope>NUCLEOTIDE SEQUENCE [LARGE SCALE GENOMIC DNA]</scope>
    <source>
        <tissue evidence="1">Muscle</tissue>
    </source>
</reference>
<keyword evidence="2" id="KW-1185">Reference proteome</keyword>
<evidence type="ECO:0000313" key="1">
    <source>
        <dbReference type="EMBL" id="VCW97339.1"/>
    </source>
</evidence>
<dbReference type="AlphaFoldDB" id="A0A9X9LVI3"/>